<feature type="region of interest" description="Disordered" evidence="11">
    <location>
        <begin position="93"/>
        <end position="142"/>
    </location>
</feature>
<sequence length="837" mass="86048">MVVVMVVMPLTPLATAAVSARQAGPAAADGTAANGTTANGTTANGTTANGTAANGTTANRNAANRMAANGTTANGTTANGTAADGTTANGTTANGTAANGTTANGTTANGTTANGTTANGTAANGTTANGTTANGTTANGTAANGTTANGTAANGTTANGTSTNGTSAALRVTVTGITKSSVSLAFSGPDTGGYTYTVELVPVPGWPEPGTGTGTEPSPVVSLASAWTGGSLTARWQPEPTDPNARHYLYEAWAWRGPGLSGSPAGIDEIPDADARCRSSSTSSTSSSSSSSSSSSASCTNATEVTFAGLEPATEYRGSIRAVVQGKAGDCVTFAGVTAPAAVRGFSVSLTTPVTDSSVPLEWLPASAGPGLVARYRITVASSSSSSSSFNSTSSPRVLLVEGTRHVLHSLRPATHYSLLLAACNGRAGGGDARCGADVGLDVTTKEQVNPAVIAGGVLGVTLPLAVIGTLGFLYLKHKHRGRRDNKPTVIANRALPLKKQRRIRNPVPVSGFRQHFEALHRDSDCGFAEEFEELQGVGKSESFKVASLPANQPKNRYSNILPYDKSRVHLQLLDHDPHSDYINANYIPGMLSERDFIAAQGPMSSLLNDFWRLVWEQQVQNIVMLTQCVEGGRNKCDQYWPSAGVPCLHGHVMVELRGEERLADWTVRTLLVSNQQQQNTTDQEAECERSVRHFHFTAWPDHGAPAGTASIVAFARLVRANARLSARSTPTLVHCSAGVGRTGTFIALDTALQQLDSNSDVDIYGCTHTMRSNRMLMVQTEAQYVFVHQCVSDLLPAAPGDGFDPTAGVYENVHAAGAAGAAGAGAAGAAAGGGRS</sequence>
<dbReference type="Gene3D" id="2.60.40.10">
    <property type="entry name" value="Immunoglobulins"/>
    <property type="match status" value="2"/>
</dbReference>
<evidence type="ECO:0000259" key="16">
    <source>
        <dbReference type="PROSITE" id="PS50853"/>
    </source>
</evidence>
<feature type="domain" description="Tyrosine specific protein phosphatases" evidence="15">
    <location>
        <begin position="713"/>
        <end position="786"/>
    </location>
</feature>
<dbReference type="InterPro" id="IPR003961">
    <property type="entry name" value="FN3_dom"/>
</dbReference>
<dbReference type="InterPro" id="IPR036116">
    <property type="entry name" value="FN3_sf"/>
</dbReference>
<keyword evidence="7 12" id="KW-1133">Transmembrane helix</keyword>
<keyword evidence="8 12" id="KW-0472">Membrane</keyword>
<name>A0AAJ7UIJ6_PETMA</name>
<evidence type="ECO:0000256" key="5">
    <source>
        <dbReference type="ARBA" id="ARBA00022801"/>
    </source>
</evidence>
<evidence type="ECO:0000313" key="17">
    <source>
        <dbReference type="Proteomes" id="UP001318040"/>
    </source>
</evidence>
<feature type="signal peptide" evidence="13">
    <location>
        <begin position="1"/>
        <end position="16"/>
    </location>
</feature>
<dbReference type="InterPro" id="IPR050713">
    <property type="entry name" value="RTP_Phos/Ushers"/>
</dbReference>
<dbReference type="PRINTS" id="PR00700">
    <property type="entry name" value="PRTYPHPHTASE"/>
</dbReference>
<dbReference type="InterPro" id="IPR000242">
    <property type="entry name" value="PTP_cat"/>
</dbReference>
<keyword evidence="3 12" id="KW-0812">Transmembrane</keyword>
<feature type="transmembrane region" description="Helical" evidence="12">
    <location>
        <begin position="452"/>
        <end position="476"/>
    </location>
</feature>
<gene>
    <name evidence="18" type="primary">LOC116957675</name>
</gene>
<dbReference type="AlphaFoldDB" id="A0AAJ7UIJ6"/>
<dbReference type="InterPro" id="IPR029021">
    <property type="entry name" value="Prot-tyrosine_phosphatase-like"/>
</dbReference>
<evidence type="ECO:0000256" key="2">
    <source>
        <dbReference type="ARBA" id="ARBA00013064"/>
    </source>
</evidence>
<dbReference type="FunFam" id="3.90.190.10:FF:000009">
    <property type="entry name" value="Receptor-type tyrosine-protein phosphatase beta"/>
    <property type="match status" value="1"/>
</dbReference>
<evidence type="ECO:0000256" key="6">
    <source>
        <dbReference type="ARBA" id="ARBA00022912"/>
    </source>
</evidence>
<dbReference type="GO" id="GO:0043235">
    <property type="term" value="C:receptor complex"/>
    <property type="evidence" value="ECO:0007669"/>
    <property type="project" value="TreeGrafter"/>
</dbReference>
<evidence type="ECO:0000256" key="10">
    <source>
        <dbReference type="ARBA" id="ARBA00051722"/>
    </source>
</evidence>
<dbReference type="InterPro" id="IPR016130">
    <property type="entry name" value="Tyr_Pase_AS"/>
</dbReference>
<keyword evidence="5" id="KW-0378">Hydrolase</keyword>
<evidence type="ECO:0000259" key="15">
    <source>
        <dbReference type="PROSITE" id="PS50056"/>
    </source>
</evidence>
<feature type="region of interest" description="Disordered" evidence="11">
    <location>
        <begin position="27"/>
        <end position="57"/>
    </location>
</feature>
<feature type="domain" description="Tyrosine-protein phosphatase" evidence="14">
    <location>
        <begin position="528"/>
        <end position="795"/>
    </location>
</feature>
<dbReference type="Pfam" id="PF00041">
    <property type="entry name" value="fn3"/>
    <property type="match status" value="1"/>
</dbReference>
<accession>A0AAJ7UIJ6</accession>
<dbReference type="EC" id="3.1.3.48" evidence="2"/>
<evidence type="ECO:0000313" key="18">
    <source>
        <dbReference type="RefSeq" id="XP_032835876.1"/>
    </source>
</evidence>
<feature type="compositionally biased region" description="Low complexity" evidence="11">
    <location>
        <begin position="279"/>
        <end position="296"/>
    </location>
</feature>
<dbReference type="PROSITE" id="PS50055">
    <property type="entry name" value="TYR_PHOSPHATASE_PTP"/>
    <property type="match status" value="1"/>
</dbReference>
<dbReference type="InterPro" id="IPR000387">
    <property type="entry name" value="Tyr_Pase_dom"/>
</dbReference>
<protein>
    <recommendedName>
        <fullName evidence="2">protein-tyrosine-phosphatase</fullName>
        <ecNumber evidence="2">3.1.3.48</ecNumber>
    </recommendedName>
</protein>
<proteinExistence type="predicted"/>
<dbReference type="PANTHER" id="PTHR46957:SF10">
    <property type="entry name" value="PROTEIN TYROSINE PHOSPHATASE, RECEPTOR TYPE, H"/>
    <property type="match status" value="1"/>
</dbReference>
<reference evidence="18" key="1">
    <citation type="submission" date="2025-08" db="UniProtKB">
        <authorList>
            <consortium name="RefSeq"/>
        </authorList>
    </citation>
    <scope>IDENTIFICATION</scope>
    <source>
        <tissue evidence="18">Sperm</tissue>
    </source>
</reference>
<dbReference type="Proteomes" id="UP001318040">
    <property type="component" value="Chromosome 80"/>
</dbReference>
<dbReference type="SMART" id="SM00060">
    <property type="entry name" value="FN3"/>
    <property type="match status" value="2"/>
</dbReference>
<evidence type="ECO:0000256" key="3">
    <source>
        <dbReference type="ARBA" id="ARBA00022692"/>
    </source>
</evidence>
<keyword evidence="17" id="KW-1185">Reference proteome</keyword>
<dbReference type="PROSITE" id="PS50853">
    <property type="entry name" value="FN3"/>
    <property type="match status" value="1"/>
</dbReference>
<dbReference type="PROSITE" id="PS50056">
    <property type="entry name" value="TYR_PHOSPHATASE_2"/>
    <property type="match status" value="1"/>
</dbReference>
<dbReference type="Gene3D" id="3.90.190.10">
    <property type="entry name" value="Protein tyrosine phosphatase superfamily"/>
    <property type="match status" value="1"/>
</dbReference>
<dbReference type="InterPro" id="IPR013783">
    <property type="entry name" value="Ig-like_fold"/>
</dbReference>
<dbReference type="SMART" id="SM00194">
    <property type="entry name" value="PTPc"/>
    <property type="match status" value="1"/>
</dbReference>
<dbReference type="SUPFAM" id="SSF49265">
    <property type="entry name" value="Fibronectin type III"/>
    <property type="match status" value="1"/>
</dbReference>
<feature type="domain" description="Fibronectin type-III" evidence="16">
    <location>
        <begin position="339"/>
        <end position="448"/>
    </location>
</feature>
<evidence type="ECO:0000259" key="14">
    <source>
        <dbReference type="PROSITE" id="PS50055"/>
    </source>
</evidence>
<dbReference type="PANTHER" id="PTHR46957">
    <property type="entry name" value="CYTOKINE RECEPTOR"/>
    <property type="match status" value="1"/>
</dbReference>
<comment type="catalytic activity">
    <reaction evidence="10">
        <text>O-phospho-L-tyrosyl-[protein] + H2O = L-tyrosyl-[protein] + phosphate</text>
        <dbReference type="Rhea" id="RHEA:10684"/>
        <dbReference type="Rhea" id="RHEA-COMP:10136"/>
        <dbReference type="Rhea" id="RHEA-COMP:20101"/>
        <dbReference type="ChEBI" id="CHEBI:15377"/>
        <dbReference type="ChEBI" id="CHEBI:43474"/>
        <dbReference type="ChEBI" id="CHEBI:46858"/>
        <dbReference type="ChEBI" id="CHEBI:61978"/>
        <dbReference type="EC" id="3.1.3.48"/>
    </reaction>
</comment>
<evidence type="ECO:0000256" key="9">
    <source>
        <dbReference type="ARBA" id="ARBA00023180"/>
    </source>
</evidence>
<comment type="subcellular location">
    <subcellularLocation>
        <location evidence="1">Membrane</location>
        <topology evidence="1">Single-pass type I membrane protein</topology>
    </subcellularLocation>
</comment>
<evidence type="ECO:0000256" key="11">
    <source>
        <dbReference type="SAM" id="MobiDB-lite"/>
    </source>
</evidence>
<keyword evidence="4 13" id="KW-0732">Signal</keyword>
<dbReference type="GO" id="GO:0004725">
    <property type="term" value="F:protein tyrosine phosphatase activity"/>
    <property type="evidence" value="ECO:0007669"/>
    <property type="project" value="UniProtKB-EC"/>
</dbReference>
<feature type="chain" id="PRO_5042577753" description="protein-tyrosine-phosphatase" evidence="13">
    <location>
        <begin position="17"/>
        <end position="837"/>
    </location>
</feature>
<dbReference type="RefSeq" id="XP_032835876.1">
    <property type="nucleotide sequence ID" value="XM_032979985.1"/>
</dbReference>
<evidence type="ECO:0000256" key="8">
    <source>
        <dbReference type="ARBA" id="ARBA00023136"/>
    </source>
</evidence>
<organism evidence="17 18">
    <name type="scientific">Petromyzon marinus</name>
    <name type="common">Sea lamprey</name>
    <dbReference type="NCBI Taxonomy" id="7757"/>
    <lineage>
        <taxon>Eukaryota</taxon>
        <taxon>Metazoa</taxon>
        <taxon>Chordata</taxon>
        <taxon>Craniata</taxon>
        <taxon>Vertebrata</taxon>
        <taxon>Cyclostomata</taxon>
        <taxon>Hyperoartia</taxon>
        <taxon>Petromyzontiformes</taxon>
        <taxon>Petromyzontidae</taxon>
        <taxon>Petromyzon</taxon>
    </lineage>
</organism>
<keyword evidence="9" id="KW-0325">Glycoprotein</keyword>
<evidence type="ECO:0000256" key="12">
    <source>
        <dbReference type="SAM" id="Phobius"/>
    </source>
</evidence>
<dbReference type="KEGG" id="pmrn:116957675"/>
<dbReference type="CDD" id="cd00063">
    <property type="entry name" value="FN3"/>
    <property type="match status" value="1"/>
</dbReference>
<dbReference type="InterPro" id="IPR003595">
    <property type="entry name" value="Tyr_Pase_cat"/>
</dbReference>
<dbReference type="SUPFAM" id="SSF52799">
    <property type="entry name" value="(Phosphotyrosine protein) phosphatases II"/>
    <property type="match status" value="1"/>
</dbReference>
<dbReference type="SMART" id="SM00404">
    <property type="entry name" value="PTPc_motif"/>
    <property type="match status" value="1"/>
</dbReference>
<dbReference type="Pfam" id="PF00102">
    <property type="entry name" value="Y_phosphatase"/>
    <property type="match status" value="1"/>
</dbReference>
<evidence type="ECO:0000256" key="1">
    <source>
        <dbReference type="ARBA" id="ARBA00004479"/>
    </source>
</evidence>
<feature type="region of interest" description="Disordered" evidence="11">
    <location>
        <begin position="264"/>
        <end position="298"/>
    </location>
</feature>
<keyword evidence="6" id="KW-0904">Protein phosphatase</keyword>
<evidence type="ECO:0000256" key="7">
    <source>
        <dbReference type="ARBA" id="ARBA00022989"/>
    </source>
</evidence>
<evidence type="ECO:0000256" key="4">
    <source>
        <dbReference type="ARBA" id="ARBA00022729"/>
    </source>
</evidence>
<dbReference type="PROSITE" id="PS00383">
    <property type="entry name" value="TYR_PHOSPHATASE_1"/>
    <property type="match status" value="1"/>
</dbReference>
<dbReference type="GO" id="GO:0016020">
    <property type="term" value="C:membrane"/>
    <property type="evidence" value="ECO:0007669"/>
    <property type="project" value="UniProtKB-SubCell"/>
</dbReference>
<evidence type="ECO:0000256" key="13">
    <source>
        <dbReference type="SAM" id="SignalP"/>
    </source>
</evidence>